<dbReference type="EMBL" id="JACJST010000001">
    <property type="protein sequence ID" value="MBD2566536.1"/>
    <property type="molecule type" value="Genomic_DNA"/>
</dbReference>
<comment type="similarity">
    <text evidence="5">Belongs to the UPF0060 family.</text>
</comment>
<keyword evidence="2 5" id="KW-0812">Transmembrane</keyword>
<evidence type="ECO:0000256" key="5">
    <source>
        <dbReference type="HAMAP-Rule" id="MF_00010"/>
    </source>
</evidence>
<dbReference type="NCBIfam" id="NF002586">
    <property type="entry name" value="PRK02237.1"/>
    <property type="match status" value="1"/>
</dbReference>
<evidence type="ECO:0000256" key="3">
    <source>
        <dbReference type="ARBA" id="ARBA00022989"/>
    </source>
</evidence>
<dbReference type="RefSeq" id="WP_190711353.1">
    <property type="nucleotide sequence ID" value="NZ_JACJST010000001.1"/>
</dbReference>
<dbReference type="Proteomes" id="UP000640531">
    <property type="component" value="Unassembled WGS sequence"/>
</dbReference>
<keyword evidence="4 5" id="KW-0472">Membrane</keyword>
<reference evidence="6 7" key="1">
    <citation type="journal article" date="2020" name="ISME J.">
        <title>Comparative genomics reveals insights into cyanobacterial evolution and habitat adaptation.</title>
        <authorList>
            <person name="Chen M.Y."/>
            <person name="Teng W.K."/>
            <person name="Zhao L."/>
            <person name="Hu C.X."/>
            <person name="Zhou Y.K."/>
            <person name="Han B.P."/>
            <person name="Song L.R."/>
            <person name="Shu W.S."/>
        </authorList>
    </citation>
    <scope>NUCLEOTIDE SEQUENCE [LARGE SCALE GENOMIC DNA]</scope>
    <source>
        <strain evidence="6 7">FACHB-196</strain>
    </source>
</reference>
<dbReference type="HAMAP" id="MF_00010">
    <property type="entry name" value="UPF0060"/>
    <property type="match status" value="1"/>
</dbReference>
<dbReference type="PANTHER" id="PTHR36116">
    <property type="entry name" value="UPF0060 MEMBRANE PROTEIN YNFA"/>
    <property type="match status" value="1"/>
</dbReference>
<feature type="transmembrane region" description="Helical" evidence="5">
    <location>
        <begin position="30"/>
        <end position="48"/>
    </location>
</feature>
<evidence type="ECO:0000256" key="1">
    <source>
        <dbReference type="ARBA" id="ARBA00022475"/>
    </source>
</evidence>
<name>A0ABR8F901_9NOST</name>
<keyword evidence="7" id="KW-1185">Reference proteome</keyword>
<feature type="transmembrane region" description="Helical" evidence="5">
    <location>
        <begin position="88"/>
        <end position="105"/>
    </location>
</feature>
<dbReference type="Pfam" id="PF02694">
    <property type="entry name" value="UPF0060"/>
    <property type="match status" value="1"/>
</dbReference>
<comment type="caution">
    <text evidence="6">The sequence shown here is derived from an EMBL/GenBank/DDBJ whole genome shotgun (WGS) entry which is preliminary data.</text>
</comment>
<protein>
    <submittedName>
        <fullName evidence="6">YnfA family protein</fullName>
    </submittedName>
</protein>
<evidence type="ECO:0000256" key="4">
    <source>
        <dbReference type="ARBA" id="ARBA00023136"/>
    </source>
</evidence>
<gene>
    <name evidence="6" type="ORF">H6G59_01210</name>
</gene>
<accession>A0ABR8F901</accession>
<evidence type="ECO:0000313" key="7">
    <source>
        <dbReference type="Proteomes" id="UP000640531"/>
    </source>
</evidence>
<organism evidence="6 7">
    <name type="scientific">Anabaena lutea FACHB-196</name>
    <dbReference type="NCBI Taxonomy" id="2692881"/>
    <lineage>
        <taxon>Bacteria</taxon>
        <taxon>Bacillati</taxon>
        <taxon>Cyanobacteriota</taxon>
        <taxon>Cyanophyceae</taxon>
        <taxon>Nostocales</taxon>
        <taxon>Nostocaceae</taxon>
        <taxon>Anabaena</taxon>
    </lineage>
</organism>
<comment type="subcellular location">
    <subcellularLocation>
        <location evidence="5">Cell membrane</location>
        <topology evidence="5">Multi-pass membrane protein</topology>
    </subcellularLocation>
</comment>
<dbReference type="SUPFAM" id="SSF103481">
    <property type="entry name" value="Multidrug resistance efflux transporter EmrE"/>
    <property type="match status" value="1"/>
</dbReference>
<evidence type="ECO:0000256" key="2">
    <source>
        <dbReference type="ARBA" id="ARBA00022692"/>
    </source>
</evidence>
<feature type="transmembrane region" description="Helical" evidence="5">
    <location>
        <begin position="60"/>
        <end position="76"/>
    </location>
</feature>
<dbReference type="PANTHER" id="PTHR36116:SF1">
    <property type="entry name" value="UPF0060 MEMBRANE PROTEIN YNFA"/>
    <property type="match status" value="1"/>
</dbReference>
<evidence type="ECO:0000313" key="6">
    <source>
        <dbReference type="EMBL" id="MBD2566536.1"/>
    </source>
</evidence>
<dbReference type="InterPro" id="IPR003844">
    <property type="entry name" value="UPF0060"/>
</dbReference>
<sequence length="107" mass="12029">MQTFIFFLIAALGEISGCYTFWAWLRLGKSILWIFPGIFALIIFAFTLTKIDASNAGRVYAAYGGVYILSSLFWLWLAEGVKPDRYDVLGVTISLLGTILILFSPHR</sequence>
<proteinExistence type="inferred from homology"/>
<keyword evidence="3 5" id="KW-1133">Transmembrane helix</keyword>
<keyword evidence="1 5" id="KW-1003">Cell membrane</keyword>
<dbReference type="InterPro" id="IPR037185">
    <property type="entry name" value="EmrE-like"/>
</dbReference>